<dbReference type="InterPro" id="IPR029442">
    <property type="entry name" value="GyrI-like"/>
</dbReference>
<dbReference type="InterPro" id="IPR000551">
    <property type="entry name" value="MerR-type_HTH_dom"/>
</dbReference>
<dbReference type="Pfam" id="PF13411">
    <property type="entry name" value="MerR_1"/>
    <property type="match status" value="1"/>
</dbReference>
<dbReference type="OrthoDB" id="7849865at2"/>
<dbReference type="CDD" id="cd01107">
    <property type="entry name" value="HTH_BmrR"/>
    <property type="match status" value="1"/>
</dbReference>
<dbReference type="InterPro" id="IPR009061">
    <property type="entry name" value="DNA-bd_dom_put_sf"/>
</dbReference>
<protein>
    <submittedName>
        <fullName evidence="3">MerR family transcriptional regulator</fullName>
    </submittedName>
</protein>
<proteinExistence type="predicted"/>
<gene>
    <name evidence="3" type="ORF">Acor_18120</name>
</gene>
<dbReference type="EMBL" id="BLAD01000041">
    <property type="protein sequence ID" value="GER99748.1"/>
    <property type="molecule type" value="Genomic_DNA"/>
</dbReference>
<dbReference type="PANTHER" id="PTHR30204:SF97">
    <property type="entry name" value="MERR FAMILY REGULATORY PROTEIN"/>
    <property type="match status" value="1"/>
</dbReference>
<dbReference type="Gene3D" id="1.10.1660.10">
    <property type="match status" value="1"/>
</dbReference>
<dbReference type="InterPro" id="IPR011256">
    <property type="entry name" value="Reg_factor_effector_dom_sf"/>
</dbReference>
<evidence type="ECO:0000313" key="4">
    <source>
        <dbReference type="Proteomes" id="UP000334990"/>
    </source>
</evidence>
<keyword evidence="4" id="KW-1185">Reference proteome</keyword>
<keyword evidence="1" id="KW-0238">DNA-binding</keyword>
<dbReference type="Proteomes" id="UP000334990">
    <property type="component" value="Unassembled WGS sequence"/>
</dbReference>
<dbReference type="RefSeq" id="WP_155336125.1">
    <property type="nucleotide sequence ID" value="NZ_BAAABN010000020.1"/>
</dbReference>
<dbReference type="GO" id="GO:0003700">
    <property type="term" value="F:DNA-binding transcription factor activity"/>
    <property type="evidence" value="ECO:0007669"/>
    <property type="project" value="InterPro"/>
</dbReference>
<comment type="caution">
    <text evidence="3">The sequence shown here is derived from an EMBL/GenBank/DDBJ whole genome shotgun (WGS) entry which is preliminary data.</text>
</comment>
<dbReference type="SUPFAM" id="SSF55136">
    <property type="entry name" value="Probable bacterial effector-binding domain"/>
    <property type="match status" value="1"/>
</dbReference>
<name>A0A5M3VU43_9ACTN</name>
<dbReference type="InterPro" id="IPR047057">
    <property type="entry name" value="MerR_fam"/>
</dbReference>
<evidence type="ECO:0000259" key="2">
    <source>
        <dbReference type="PROSITE" id="PS50937"/>
    </source>
</evidence>
<dbReference type="SMART" id="SM00871">
    <property type="entry name" value="AraC_E_bind"/>
    <property type="match status" value="1"/>
</dbReference>
<reference evidence="3 4" key="1">
    <citation type="submission" date="2019-10" db="EMBL/GenBank/DDBJ databases">
        <title>Whole genome shotgun sequence of Acrocarpospora corrugata NBRC 13972.</title>
        <authorList>
            <person name="Ichikawa N."/>
            <person name="Kimura A."/>
            <person name="Kitahashi Y."/>
            <person name="Komaki H."/>
            <person name="Oguchi A."/>
        </authorList>
    </citation>
    <scope>NUCLEOTIDE SEQUENCE [LARGE SCALE GENOMIC DNA]</scope>
    <source>
        <strain evidence="3 4">NBRC 13972</strain>
    </source>
</reference>
<organism evidence="3 4">
    <name type="scientific">Acrocarpospora corrugata</name>
    <dbReference type="NCBI Taxonomy" id="35763"/>
    <lineage>
        <taxon>Bacteria</taxon>
        <taxon>Bacillati</taxon>
        <taxon>Actinomycetota</taxon>
        <taxon>Actinomycetes</taxon>
        <taxon>Streptosporangiales</taxon>
        <taxon>Streptosporangiaceae</taxon>
        <taxon>Acrocarpospora</taxon>
    </lineage>
</organism>
<evidence type="ECO:0000256" key="1">
    <source>
        <dbReference type="ARBA" id="ARBA00023125"/>
    </source>
</evidence>
<evidence type="ECO:0000313" key="3">
    <source>
        <dbReference type="EMBL" id="GER99748.1"/>
    </source>
</evidence>
<dbReference type="SMART" id="SM00422">
    <property type="entry name" value="HTH_MERR"/>
    <property type="match status" value="1"/>
</dbReference>
<dbReference type="GO" id="GO:0003677">
    <property type="term" value="F:DNA binding"/>
    <property type="evidence" value="ECO:0007669"/>
    <property type="project" value="UniProtKB-KW"/>
</dbReference>
<accession>A0A5M3VU43</accession>
<feature type="domain" description="HTH merR-type" evidence="2">
    <location>
        <begin position="1"/>
        <end position="71"/>
    </location>
</feature>
<dbReference type="InterPro" id="IPR010499">
    <property type="entry name" value="AraC_E-bd"/>
</dbReference>
<dbReference type="PROSITE" id="PS50937">
    <property type="entry name" value="HTH_MERR_2"/>
    <property type="match status" value="1"/>
</dbReference>
<dbReference type="SUPFAM" id="SSF46955">
    <property type="entry name" value="Putative DNA-binding domain"/>
    <property type="match status" value="1"/>
</dbReference>
<dbReference type="Gene3D" id="3.20.80.10">
    <property type="entry name" value="Regulatory factor, effector binding domain"/>
    <property type="match status" value="1"/>
</dbReference>
<dbReference type="AlphaFoldDB" id="A0A5M3VU43"/>
<dbReference type="Pfam" id="PF06445">
    <property type="entry name" value="GyrI-like"/>
    <property type="match status" value="1"/>
</dbReference>
<sequence>MFSIGDFARIGRVSIRMLRHYDTVGLLRPARVDPVTGYRYYQAAQLARLNRLIALKDLGFTLQQVAGVLDDKVSVDELHGMLRLRQAELEDQVVRDRARLAGVEARIRIIEREGVMPADVIVKSVPAVRLAELSGVAESYETEHISPVIQPLYPELMDRLEKAGVTMVGPGIAYYEVVPDGILVHAGAPVSVEPNAGYDFDVVDLPALELVATFLHHGSMDDVDSSVQQLARWVEDNGYRSVGFMREVYLEYGKGDPSTWVTELQEVIVPA</sequence>
<dbReference type="PANTHER" id="PTHR30204">
    <property type="entry name" value="REDOX-CYCLING DRUG-SENSING TRANSCRIPTIONAL ACTIVATOR SOXR"/>
    <property type="match status" value="1"/>
</dbReference>